<evidence type="ECO:0000313" key="9">
    <source>
        <dbReference type="Proteomes" id="UP000256431"/>
    </source>
</evidence>
<evidence type="ECO:0000256" key="1">
    <source>
        <dbReference type="ARBA" id="ARBA00022670"/>
    </source>
</evidence>
<keyword evidence="2" id="KW-0479">Metal-binding</keyword>
<feature type="domain" description="JAB" evidence="7">
    <location>
        <begin position="689"/>
        <end position="789"/>
    </location>
</feature>
<comment type="caution">
    <text evidence="8">The sequence shown here is derived from an EMBL/GenBank/DDBJ whole genome shotgun (WGS) entry which is preliminary data.</text>
</comment>
<protein>
    <recommendedName>
        <fullName evidence="10">Thiamine biosynthesis protein ThiF</fullName>
    </recommendedName>
</protein>
<evidence type="ECO:0008006" key="10">
    <source>
        <dbReference type="Google" id="ProtNLM"/>
    </source>
</evidence>
<dbReference type="InterPro" id="IPR032865">
    <property type="entry name" value="Prok-E2_A"/>
</dbReference>
<dbReference type="InterPro" id="IPR028090">
    <property type="entry name" value="JAB_dom_prok"/>
</dbReference>
<dbReference type="SUPFAM" id="SSF69572">
    <property type="entry name" value="Activating enzymes of the ubiquitin-like proteins"/>
    <property type="match status" value="1"/>
</dbReference>
<dbReference type="Gene3D" id="3.40.50.720">
    <property type="entry name" value="NAD(P)-binding Rossmann-like Domain"/>
    <property type="match status" value="1"/>
</dbReference>
<dbReference type="GO" id="GO:0006508">
    <property type="term" value="P:proteolysis"/>
    <property type="evidence" value="ECO:0007669"/>
    <property type="project" value="UniProtKB-KW"/>
</dbReference>
<evidence type="ECO:0000259" key="7">
    <source>
        <dbReference type="Pfam" id="PF14464"/>
    </source>
</evidence>
<evidence type="ECO:0000259" key="6">
    <source>
        <dbReference type="Pfam" id="PF00899"/>
    </source>
</evidence>
<keyword evidence="5" id="KW-0482">Metalloprotease</keyword>
<evidence type="ECO:0000256" key="5">
    <source>
        <dbReference type="ARBA" id="ARBA00023049"/>
    </source>
</evidence>
<organism evidence="8 9">
    <name type="scientific">Marinobacter flavimaris</name>
    <dbReference type="NCBI Taxonomy" id="262076"/>
    <lineage>
        <taxon>Bacteria</taxon>
        <taxon>Pseudomonadati</taxon>
        <taxon>Pseudomonadota</taxon>
        <taxon>Gammaproteobacteria</taxon>
        <taxon>Pseudomonadales</taxon>
        <taxon>Marinobacteraceae</taxon>
        <taxon>Marinobacter</taxon>
    </lineage>
</organism>
<dbReference type="Pfam" id="PF14457">
    <property type="entry name" value="Prok-E2_A"/>
    <property type="match status" value="1"/>
</dbReference>
<sequence>MSTGVSWGQQVSLSAPGKSRLARSRSPSYFKAPGLASGWPLPLPQQRQSHPPLHRGQAVTTEYIDYGESLGKSVTSNLPAPLRDVADACSEHSAFDVVEFRRISSDSHALIVDVGDGTFDAKNRVGIRRFERLALAYNPVFGFPWEVRALRSDFPVTMHQNHVGPNSPRSLCLYVEPWSSVERVWNPHSFLGRVLWWLRETACENLHQEDQPLEQLFFEPADRFVLPEDYFERLTETGYRIVFDQRPFACRGRFLYQARVVDDRSHPGFQDGKWIPITIILPPITHGCVEEHPKHLGDLLQRLDSRGARISGLLREAIQDLVPEGQSFDWPAGKTNKILLVLGISLKRDSKTERTDVYGFAMDQHFGRLGEDLGALIRSPGENKWFRNTGIMEKVEPLNVDRLESYPLTPVGIRLMPSKQEVREYSGIADSPCDFNGVISGLGSLGSAVASIWAREGWGEWEYVDHDAVEPHNLSRHVSLGPCVGMAKSEMMSAQAASMFSLKVSDSSVPKAYVRRLTEDLQWLEALLEHKDIIVDASTTLEVPRDLSGMDRSARLATLFITPSGRSSVLLMEDQSGYTRSLSLEAQYYRAILTNDCWGTDHLEGNSGSLWVGAGCRDITMAMSNELVWLHGSILARQLRLLSDKEEAQIKIWDCDGLSGAVSAHDIQACKPIYAEVGDWTVWWDVSIEDGMSRLRNDELPNETGGILLGFVDQKIKTISVVLARPAPEDSTATPQEFLRGTAGVEGDIDECRRRTGGIVSYLGEWHSHPRGCKSDPSTHDRKQLDYLENVMARDGSPAISMIVSDSTISVSLGQQTTTVELSFFTLEEGKI</sequence>
<dbReference type="Pfam" id="PF00899">
    <property type="entry name" value="ThiF"/>
    <property type="match status" value="1"/>
</dbReference>
<dbReference type="Proteomes" id="UP000256431">
    <property type="component" value="Unassembled WGS sequence"/>
</dbReference>
<name>A0A3D8GZ16_9GAMM</name>
<keyword evidence="1" id="KW-0645">Protease</keyword>
<evidence type="ECO:0000313" key="8">
    <source>
        <dbReference type="EMBL" id="RDU39286.1"/>
    </source>
</evidence>
<keyword evidence="9" id="KW-1185">Reference proteome</keyword>
<dbReference type="InterPro" id="IPR035985">
    <property type="entry name" value="Ubiquitin-activating_enz"/>
</dbReference>
<gene>
    <name evidence="8" type="ORF">DXI23_19335</name>
</gene>
<keyword evidence="3" id="KW-0378">Hydrolase</keyword>
<accession>A0A3D8GZ16</accession>
<dbReference type="GO" id="GO:0008641">
    <property type="term" value="F:ubiquitin-like modifier activating enzyme activity"/>
    <property type="evidence" value="ECO:0007669"/>
    <property type="project" value="InterPro"/>
</dbReference>
<dbReference type="InterPro" id="IPR000594">
    <property type="entry name" value="ThiF_NAD_FAD-bd"/>
</dbReference>
<evidence type="ECO:0000256" key="3">
    <source>
        <dbReference type="ARBA" id="ARBA00022801"/>
    </source>
</evidence>
<evidence type="ECO:0000256" key="2">
    <source>
        <dbReference type="ARBA" id="ARBA00022723"/>
    </source>
</evidence>
<dbReference type="EMBL" id="QRDH01000013">
    <property type="protein sequence ID" value="RDU39286.1"/>
    <property type="molecule type" value="Genomic_DNA"/>
</dbReference>
<proteinExistence type="predicted"/>
<dbReference type="GO" id="GO:0046872">
    <property type="term" value="F:metal ion binding"/>
    <property type="evidence" value="ECO:0007669"/>
    <property type="project" value="UniProtKB-KW"/>
</dbReference>
<reference evidence="8 9" key="1">
    <citation type="submission" date="2018-08" db="EMBL/GenBank/DDBJ databases">
        <title>Genome sequence of Marinobacter flavimaris KCTC 12185.</title>
        <authorList>
            <person name="Chun J."/>
            <person name="Kim B.-Y."/>
            <person name="Choi S.-B."/>
            <person name="Kwak M.-J."/>
        </authorList>
    </citation>
    <scope>NUCLEOTIDE SEQUENCE [LARGE SCALE GENOMIC DNA]</scope>
    <source>
        <strain evidence="8 9">KCTC 12185</strain>
    </source>
</reference>
<dbReference type="GO" id="GO:0008237">
    <property type="term" value="F:metallopeptidase activity"/>
    <property type="evidence" value="ECO:0007669"/>
    <property type="project" value="UniProtKB-KW"/>
</dbReference>
<dbReference type="AlphaFoldDB" id="A0A3D8GZ16"/>
<dbReference type="SUPFAM" id="SSF102712">
    <property type="entry name" value="JAB1/MPN domain"/>
    <property type="match status" value="1"/>
</dbReference>
<dbReference type="Gene3D" id="3.40.140.10">
    <property type="entry name" value="Cytidine Deaminase, domain 2"/>
    <property type="match status" value="1"/>
</dbReference>
<dbReference type="Pfam" id="PF14464">
    <property type="entry name" value="Prok-JAB"/>
    <property type="match status" value="1"/>
</dbReference>
<evidence type="ECO:0000256" key="4">
    <source>
        <dbReference type="ARBA" id="ARBA00022833"/>
    </source>
</evidence>
<keyword evidence="4" id="KW-0862">Zinc</keyword>
<feature type="domain" description="THIF-type NAD/FAD binding fold" evidence="6">
    <location>
        <begin position="438"/>
        <end position="544"/>
    </location>
</feature>